<sequence>MEGEHPFEDLNIQISSINTKNRRTCWSKIKNNVKSKYGVDAELEAKQILNVKAKSIFEWMNNGGPEHYSIAKDINGKKTIGVKNGAMESVLMLKKKKAADGETTTVTSVVEEVGTSVKKANPKPFQAFKVQNSIKGRKAYTTTDSQDVSDPSTKGAPS</sequence>
<reference evidence="2" key="1">
    <citation type="submission" date="2016-11" db="UniProtKB">
        <authorList>
            <consortium name="WormBaseParasite"/>
        </authorList>
    </citation>
    <scope>IDENTIFICATION</scope>
    <source>
        <strain evidence="2">KR3021</strain>
    </source>
</reference>
<organism evidence="1 2">
    <name type="scientific">Rhabditophanes sp. KR3021</name>
    <dbReference type="NCBI Taxonomy" id="114890"/>
    <lineage>
        <taxon>Eukaryota</taxon>
        <taxon>Metazoa</taxon>
        <taxon>Ecdysozoa</taxon>
        <taxon>Nematoda</taxon>
        <taxon>Chromadorea</taxon>
        <taxon>Rhabditida</taxon>
        <taxon>Tylenchina</taxon>
        <taxon>Panagrolaimomorpha</taxon>
        <taxon>Strongyloidoidea</taxon>
        <taxon>Alloionematidae</taxon>
        <taxon>Rhabditophanes</taxon>
    </lineage>
</organism>
<name>A0AC35TSF1_9BILA</name>
<dbReference type="WBParaSite" id="RSKR_0000380600.1">
    <property type="protein sequence ID" value="RSKR_0000380600.1"/>
    <property type="gene ID" value="RSKR_0000380600"/>
</dbReference>
<accession>A0AC35TSF1</accession>
<dbReference type="Proteomes" id="UP000095286">
    <property type="component" value="Unplaced"/>
</dbReference>
<protein>
    <submittedName>
        <fullName evidence="2">Myb_DNA-bind_5 domain-containing protein</fullName>
    </submittedName>
</protein>
<evidence type="ECO:0000313" key="2">
    <source>
        <dbReference type="WBParaSite" id="RSKR_0000380600.1"/>
    </source>
</evidence>
<evidence type="ECO:0000313" key="1">
    <source>
        <dbReference type="Proteomes" id="UP000095286"/>
    </source>
</evidence>
<proteinExistence type="predicted"/>